<evidence type="ECO:0000259" key="1">
    <source>
        <dbReference type="Pfam" id="PF04149"/>
    </source>
</evidence>
<name>A0ABW2P0C2_9ACTN</name>
<gene>
    <name evidence="2" type="ORF">ACFQSB_09355</name>
</gene>
<accession>A0ABW2P0C2</accession>
<dbReference type="Proteomes" id="UP001596496">
    <property type="component" value="Unassembled WGS sequence"/>
</dbReference>
<evidence type="ECO:0000313" key="3">
    <source>
        <dbReference type="Proteomes" id="UP001596496"/>
    </source>
</evidence>
<organism evidence="2 3">
    <name type="scientific">Sphaerisporangium rhizosphaerae</name>
    <dbReference type="NCBI Taxonomy" id="2269375"/>
    <lineage>
        <taxon>Bacteria</taxon>
        <taxon>Bacillati</taxon>
        <taxon>Actinomycetota</taxon>
        <taxon>Actinomycetes</taxon>
        <taxon>Streptosporangiales</taxon>
        <taxon>Streptosporangiaceae</taxon>
        <taxon>Sphaerisporangium</taxon>
    </lineage>
</organism>
<keyword evidence="3" id="KW-1185">Reference proteome</keyword>
<evidence type="ECO:0000313" key="2">
    <source>
        <dbReference type="EMBL" id="MFC7382407.1"/>
    </source>
</evidence>
<dbReference type="Pfam" id="PF04149">
    <property type="entry name" value="DUF397"/>
    <property type="match status" value="1"/>
</dbReference>
<dbReference type="InterPro" id="IPR007278">
    <property type="entry name" value="DUF397"/>
</dbReference>
<proteinExistence type="predicted"/>
<protein>
    <submittedName>
        <fullName evidence="2">DUF397 domain-containing protein</fullName>
    </submittedName>
</protein>
<dbReference type="EMBL" id="JBHTCG010000005">
    <property type="protein sequence ID" value="MFC7382407.1"/>
    <property type="molecule type" value="Genomic_DNA"/>
</dbReference>
<reference evidence="3" key="1">
    <citation type="journal article" date="2019" name="Int. J. Syst. Evol. Microbiol.">
        <title>The Global Catalogue of Microorganisms (GCM) 10K type strain sequencing project: providing services to taxonomists for standard genome sequencing and annotation.</title>
        <authorList>
            <consortium name="The Broad Institute Genomics Platform"/>
            <consortium name="The Broad Institute Genome Sequencing Center for Infectious Disease"/>
            <person name="Wu L."/>
            <person name="Ma J."/>
        </authorList>
    </citation>
    <scope>NUCLEOTIDE SEQUENCE [LARGE SCALE GENOMIC DNA]</scope>
    <source>
        <strain evidence="3">CECT 7649</strain>
    </source>
</reference>
<sequence length="66" mass="6952">MAETRADLTWRKSTFSGQGENCVEVAALDGGGIAVRDSKQPGGGVLCLPRIGWQAFITGVKSRTIS</sequence>
<feature type="domain" description="DUF397" evidence="1">
    <location>
        <begin position="8"/>
        <end position="61"/>
    </location>
</feature>
<comment type="caution">
    <text evidence="2">The sequence shown here is derived from an EMBL/GenBank/DDBJ whole genome shotgun (WGS) entry which is preliminary data.</text>
</comment>
<dbReference type="RefSeq" id="WP_380825643.1">
    <property type="nucleotide sequence ID" value="NZ_JBHTCG010000005.1"/>
</dbReference>